<dbReference type="AlphaFoldDB" id="A0A5N5SNN1"/>
<evidence type="ECO:0000313" key="4">
    <source>
        <dbReference type="Proteomes" id="UP000326759"/>
    </source>
</evidence>
<organism evidence="3 4">
    <name type="scientific">Armadillidium nasatum</name>
    <dbReference type="NCBI Taxonomy" id="96803"/>
    <lineage>
        <taxon>Eukaryota</taxon>
        <taxon>Metazoa</taxon>
        <taxon>Ecdysozoa</taxon>
        <taxon>Arthropoda</taxon>
        <taxon>Crustacea</taxon>
        <taxon>Multicrustacea</taxon>
        <taxon>Malacostraca</taxon>
        <taxon>Eumalacostraca</taxon>
        <taxon>Peracarida</taxon>
        <taxon>Isopoda</taxon>
        <taxon>Oniscidea</taxon>
        <taxon>Crinocheta</taxon>
        <taxon>Armadillidiidae</taxon>
        <taxon>Armadillidium</taxon>
    </lineage>
</organism>
<comment type="caution">
    <text evidence="3">The sequence shown here is derived from an EMBL/GenBank/DDBJ whole genome shotgun (WGS) entry which is preliminary data.</text>
</comment>
<keyword evidence="2" id="KW-0812">Transmembrane</keyword>
<keyword evidence="2" id="KW-0472">Membrane</keyword>
<feature type="region of interest" description="Disordered" evidence="1">
    <location>
        <begin position="81"/>
        <end position="106"/>
    </location>
</feature>
<protein>
    <submittedName>
        <fullName evidence="3">Uncharacterized protein</fullName>
    </submittedName>
</protein>
<feature type="compositionally biased region" description="Polar residues" evidence="1">
    <location>
        <begin position="84"/>
        <end position="97"/>
    </location>
</feature>
<accession>A0A5N5SNN1</accession>
<dbReference type="Proteomes" id="UP000326759">
    <property type="component" value="Unassembled WGS sequence"/>
</dbReference>
<evidence type="ECO:0000256" key="1">
    <source>
        <dbReference type="SAM" id="MobiDB-lite"/>
    </source>
</evidence>
<gene>
    <name evidence="3" type="ORF">Anas_07641</name>
</gene>
<sequence length="131" mass="15055">MKIYILVRSSGPKRLPINIDRSELTVVTIFYLTFLTYYYYTTVEPVNEHGLLFSLIRGNGEIPEETARQFEAWWSVQVAHASRPPQSNPHILSSTHSHPLPQSHPLEKVSSESLHPALQSLFLLMVDKRQE</sequence>
<name>A0A5N5SNN1_9CRUS</name>
<evidence type="ECO:0000313" key="3">
    <source>
        <dbReference type="EMBL" id="KAB7495567.1"/>
    </source>
</evidence>
<evidence type="ECO:0000256" key="2">
    <source>
        <dbReference type="SAM" id="Phobius"/>
    </source>
</evidence>
<keyword evidence="2" id="KW-1133">Transmembrane helix</keyword>
<feature type="transmembrane region" description="Helical" evidence="2">
    <location>
        <begin position="21"/>
        <end position="40"/>
    </location>
</feature>
<dbReference type="EMBL" id="SEYY01022409">
    <property type="protein sequence ID" value="KAB7495567.1"/>
    <property type="molecule type" value="Genomic_DNA"/>
</dbReference>
<reference evidence="3 4" key="1">
    <citation type="journal article" date="2019" name="PLoS Biol.">
        <title>Sex chromosomes control vertical transmission of feminizing Wolbachia symbionts in an isopod.</title>
        <authorList>
            <person name="Becking T."/>
            <person name="Chebbi M.A."/>
            <person name="Giraud I."/>
            <person name="Moumen B."/>
            <person name="Laverre T."/>
            <person name="Caubet Y."/>
            <person name="Peccoud J."/>
            <person name="Gilbert C."/>
            <person name="Cordaux R."/>
        </authorList>
    </citation>
    <scope>NUCLEOTIDE SEQUENCE [LARGE SCALE GENOMIC DNA]</scope>
    <source>
        <strain evidence="3">ANa2</strain>
        <tissue evidence="3">Whole body excluding digestive tract and cuticle</tissue>
    </source>
</reference>
<proteinExistence type="predicted"/>
<dbReference type="OrthoDB" id="10052721at2759"/>
<keyword evidence="4" id="KW-1185">Reference proteome</keyword>